<organism evidence="1">
    <name type="scientific">Arundo donax</name>
    <name type="common">Giant reed</name>
    <name type="synonym">Donax arundinaceus</name>
    <dbReference type="NCBI Taxonomy" id="35708"/>
    <lineage>
        <taxon>Eukaryota</taxon>
        <taxon>Viridiplantae</taxon>
        <taxon>Streptophyta</taxon>
        <taxon>Embryophyta</taxon>
        <taxon>Tracheophyta</taxon>
        <taxon>Spermatophyta</taxon>
        <taxon>Magnoliopsida</taxon>
        <taxon>Liliopsida</taxon>
        <taxon>Poales</taxon>
        <taxon>Poaceae</taxon>
        <taxon>PACMAD clade</taxon>
        <taxon>Arundinoideae</taxon>
        <taxon>Arundineae</taxon>
        <taxon>Arundo</taxon>
    </lineage>
</organism>
<name>A0A0A9C385_ARUDO</name>
<accession>A0A0A9C385</accession>
<proteinExistence type="predicted"/>
<sequence>MSGSSSRLSLLVLLW</sequence>
<protein>
    <submittedName>
        <fullName evidence="1">Uncharacterized protein</fullName>
    </submittedName>
</protein>
<evidence type="ECO:0000313" key="1">
    <source>
        <dbReference type="EMBL" id="JAD70739.1"/>
    </source>
</evidence>
<dbReference type="EMBL" id="GBRH01227156">
    <property type="protein sequence ID" value="JAD70739.1"/>
    <property type="molecule type" value="Transcribed_RNA"/>
</dbReference>
<reference evidence="1" key="2">
    <citation type="journal article" date="2015" name="Data Brief">
        <title>Shoot transcriptome of the giant reed, Arundo donax.</title>
        <authorList>
            <person name="Barrero R.A."/>
            <person name="Guerrero F.D."/>
            <person name="Moolhuijzen P."/>
            <person name="Goolsby J.A."/>
            <person name="Tidwell J."/>
            <person name="Bellgard S.E."/>
            <person name="Bellgard M.I."/>
        </authorList>
    </citation>
    <scope>NUCLEOTIDE SEQUENCE</scope>
    <source>
        <tissue evidence="1">Shoot tissue taken approximately 20 cm above the soil surface</tissue>
    </source>
</reference>
<reference evidence="1" key="1">
    <citation type="submission" date="2014-09" db="EMBL/GenBank/DDBJ databases">
        <authorList>
            <person name="Magalhaes I.L.F."/>
            <person name="Oliveira U."/>
            <person name="Santos F.R."/>
            <person name="Vidigal T.H.D.A."/>
            <person name="Brescovit A.D."/>
            <person name="Santos A.J."/>
        </authorList>
    </citation>
    <scope>NUCLEOTIDE SEQUENCE</scope>
    <source>
        <tissue evidence="1">Shoot tissue taken approximately 20 cm above the soil surface</tissue>
    </source>
</reference>